<dbReference type="InterPro" id="IPR009003">
    <property type="entry name" value="Peptidase_S1_PA"/>
</dbReference>
<dbReference type="Proteomes" id="UP000002494">
    <property type="component" value="Chromosome 15"/>
</dbReference>
<organism evidence="9 10">
    <name type="scientific">Rattus norvegicus</name>
    <name type="common">Rat</name>
    <dbReference type="NCBI Taxonomy" id="10116"/>
    <lineage>
        <taxon>Eukaryota</taxon>
        <taxon>Metazoa</taxon>
        <taxon>Chordata</taxon>
        <taxon>Craniata</taxon>
        <taxon>Vertebrata</taxon>
        <taxon>Euteleostomi</taxon>
        <taxon>Mammalia</taxon>
        <taxon>Eutheria</taxon>
        <taxon>Euarchontoglires</taxon>
        <taxon>Glires</taxon>
        <taxon>Rodentia</taxon>
        <taxon>Myomorpha</taxon>
        <taxon>Muroidea</taxon>
        <taxon>Muridae</taxon>
        <taxon>Murinae</taxon>
        <taxon>Rattus</taxon>
    </lineage>
</organism>
<dbReference type="PRINTS" id="PR00722">
    <property type="entry name" value="CHYMOTRYPSIN"/>
</dbReference>
<dbReference type="Gene3D" id="2.40.10.10">
    <property type="entry name" value="Trypsin-like serine proteases"/>
    <property type="match status" value="2"/>
</dbReference>
<dbReference type="InterPro" id="IPR001314">
    <property type="entry name" value="Peptidase_S1A"/>
</dbReference>
<accession>A0ABK0LBG7</accession>
<gene>
    <name evidence="9" type="primary">Gzmf</name>
</gene>
<dbReference type="PROSITE" id="PS00134">
    <property type="entry name" value="TRYPSIN_HIS"/>
    <property type="match status" value="1"/>
</dbReference>
<dbReference type="InterPro" id="IPR001254">
    <property type="entry name" value="Trypsin_dom"/>
</dbReference>
<dbReference type="Pfam" id="PF00089">
    <property type="entry name" value="Trypsin"/>
    <property type="match status" value="1"/>
</dbReference>
<feature type="signal peptide" evidence="7">
    <location>
        <begin position="1"/>
        <end position="18"/>
    </location>
</feature>
<evidence type="ECO:0000256" key="6">
    <source>
        <dbReference type="RuleBase" id="RU363034"/>
    </source>
</evidence>
<evidence type="ECO:0000256" key="1">
    <source>
        <dbReference type="ARBA" id="ARBA00022670"/>
    </source>
</evidence>
<dbReference type="PANTHER" id="PTHR24271">
    <property type="entry name" value="KALLIKREIN-RELATED"/>
    <property type="match status" value="1"/>
</dbReference>
<evidence type="ECO:0000259" key="8">
    <source>
        <dbReference type="PROSITE" id="PS50240"/>
    </source>
</evidence>
<dbReference type="SMART" id="SM00020">
    <property type="entry name" value="Tryp_SPc"/>
    <property type="match status" value="1"/>
</dbReference>
<dbReference type="SUPFAM" id="SSF50494">
    <property type="entry name" value="Trypsin-like serine proteases"/>
    <property type="match status" value="1"/>
</dbReference>
<keyword evidence="5" id="KW-1015">Disulfide bond</keyword>
<dbReference type="PROSITE" id="PS00135">
    <property type="entry name" value="TRYPSIN_SER"/>
    <property type="match status" value="1"/>
</dbReference>
<keyword evidence="3 6" id="KW-0378">Hydrolase</keyword>
<dbReference type="PANTHER" id="PTHR24271:SF93">
    <property type="entry name" value="GRANZYME D-RELATED"/>
    <property type="match status" value="1"/>
</dbReference>
<evidence type="ECO:0000313" key="9">
    <source>
        <dbReference type="Ensembl" id="ENSRNOP00000098560.1"/>
    </source>
</evidence>
<keyword evidence="2 7" id="KW-0732">Signal</keyword>
<name>A0ABK0LBG7_RAT</name>
<reference evidence="9" key="3">
    <citation type="submission" date="2025-09" db="UniProtKB">
        <authorList>
            <consortium name="Ensembl"/>
        </authorList>
    </citation>
    <scope>IDENTIFICATION</scope>
    <source>
        <strain evidence="9">Brown Norway</strain>
    </source>
</reference>
<feature type="domain" description="Peptidase S1" evidence="8">
    <location>
        <begin position="21"/>
        <end position="246"/>
    </location>
</feature>
<evidence type="ECO:0000256" key="4">
    <source>
        <dbReference type="ARBA" id="ARBA00022825"/>
    </source>
</evidence>
<evidence type="ECO:0000313" key="10">
    <source>
        <dbReference type="Proteomes" id="UP000002494"/>
    </source>
</evidence>
<evidence type="ECO:0000256" key="7">
    <source>
        <dbReference type="SAM" id="SignalP"/>
    </source>
</evidence>
<proteinExistence type="predicted"/>
<dbReference type="CDD" id="cd00190">
    <property type="entry name" value="Tryp_SPc"/>
    <property type="match status" value="1"/>
</dbReference>
<dbReference type="InterPro" id="IPR043504">
    <property type="entry name" value="Peptidase_S1_PA_chymotrypsin"/>
</dbReference>
<keyword evidence="1 6" id="KW-0645">Protease</keyword>
<evidence type="ECO:0000256" key="2">
    <source>
        <dbReference type="ARBA" id="ARBA00022729"/>
    </source>
</evidence>
<keyword evidence="4 6" id="KW-0720">Serine protease</keyword>
<sequence>MPPVLILLTLLLPLEAGAEEIIGGHEVKPHSYPYMAFIQSVKADGNISYCGGFLVQDYFVLTAAHCEGESMTVMLGAHNIKAKEDTQQIISVEKAISHPAYNKVDYSYDIMLLKLKSKAKRTKAVSTLMLPQSDAQVKPGDVCHVAGWGLTSINGTKVSSCLREAELIIQEDQECEKIFYNYFKTIQICAGDPNNVQDASKGDSGGPLVCDNRAYGVIAYGKKGEISSGVFTKVVYFLPWISRNMKVL</sequence>
<dbReference type="InterPro" id="IPR018114">
    <property type="entry name" value="TRYPSIN_HIS"/>
</dbReference>
<dbReference type="Ensembl" id="ENSRNOT00000121002.2">
    <property type="protein sequence ID" value="ENSRNOP00000098560.1"/>
    <property type="gene ID" value="ENSRNOG00000071307.2"/>
</dbReference>
<feature type="chain" id="PRO_5047393776" description="Peptidase S1 domain-containing protein" evidence="7">
    <location>
        <begin position="19"/>
        <end position="248"/>
    </location>
</feature>
<dbReference type="GeneTree" id="ENSGT01030000234551"/>
<evidence type="ECO:0000256" key="3">
    <source>
        <dbReference type="ARBA" id="ARBA00022801"/>
    </source>
</evidence>
<dbReference type="PROSITE" id="PS50240">
    <property type="entry name" value="TRYPSIN_DOM"/>
    <property type="match status" value="1"/>
</dbReference>
<reference evidence="9" key="1">
    <citation type="submission" date="2024-01" db="EMBL/GenBank/DDBJ databases">
        <title>GRCr8: a new rat reference genome assembly contstructed from accurate long reads and long range scaffolding.</title>
        <authorList>
            <person name="Doris P.A."/>
            <person name="Kalbfleisch T."/>
            <person name="Li K."/>
            <person name="Howe K."/>
            <person name="Wood J."/>
        </authorList>
    </citation>
    <scope>NUCLEOTIDE SEQUENCE [LARGE SCALE GENOMIC DNA]</scope>
    <source>
        <strain evidence="9">Brown Norway</strain>
    </source>
</reference>
<evidence type="ECO:0000256" key="5">
    <source>
        <dbReference type="ARBA" id="ARBA00023157"/>
    </source>
</evidence>
<dbReference type="InterPro" id="IPR033116">
    <property type="entry name" value="TRYPSIN_SER"/>
</dbReference>
<reference evidence="9" key="2">
    <citation type="submission" date="2025-08" db="UniProtKB">
        <authorList>
            <consortium name="Ensembl"/>
        </authorList>
    </citation>
    <scope>IDENTIFICATION</scope>
    <source>
        <strain evidence="9">Brown Norway</strain>
    </source>
</reference>
<keyword evidence="10" id="KW-1185">Reference proteome</keyword>
<protein>
    <recommendedName>
        <fullName evidence="8">Peptidase S1 domain-containing protein</fullName>
    </recommendedName>
</protein>